<dbReference type="HOGENOM" id="CLU_024970_1_1_14"/>
<dbReference type="Gene3D" id="3.30.950.30">
    <property type="entry name" value="Schlafen, AAA domain"/>
    <property type="match status" value="1"/>
</dbReference>
<dbReference type="EMBL" id="CP011021">
    <property type="protein sequence ID" value="AKA50175.1"/>
    <property type="molecule type" value="Genomic_DNA"/>
</dbReference>
<dbReference type="InterPro" id="IPR038461">
    <property type="entry name" value="Schlafen_AlbA_2_dom_sf"/>
</dbReference>
<dbReference type="Gene3D" id="3.30.565.60">
    <property type="match status" value="1"/>
</dbReference>
<dbReference type="SUPFAM" id="SSF46785">
    <property type="entry name" value="Winged helix' DNA-binding domain"/>
    <property type="match status" value="1"/>
</dbReference>
<accession>A0A0D5ZKK5</accession>
<dbReference type="InterPro" id="IPR007421">
    <property type="entry name" value="Schlafen_AlbA_2_dom"/>
</dbReference>
<dbReference type="InterPro" id="IPR036390">
    <property type="entry name" value="WH_DNA-bd_sf"/>
</dbReference>
<dbReference type="KEGG" id="mgb:VO56_02930"/>
<dbReference type="PANTHER" id="PTHR30595">
    <property type="entry name" value="GLPR-RELATED TRANSCRIPTIONAL REPRESSOR"/>
    <property type="match status" value="1"/>
</dbReference>
<evidence type="ECO:0000313" key="4">
    <source>
        <dbReference type="EMBL" id="AKA50175.1"/>
    </source>
</evidence>
<dbReference type="Gene3D" id="1.10.10.10">
    <property type="entry name" value="Winged helix-like DNA-binding domain superfamily/Winged helix DNA-binding domain"/>
    <property type="match status" value="1"/>
</dbReference>
<feature type="domain" description="HTH deoR-type" evidence="3">
    <location>
        <begin position="378"/>
        <end position="433"/>
    </location>
</feature>
<dbReference type="InterPro" id="IPR038475">
    <property type="entry name" value="RecG_C_sf"/>
</dbReference>
<sequence>MENKNIEFKIDIPEKQSNLKKEIVSFLNSNDGEIYLGVDDNGVPNLNLIKEKSKFWEETISNWITNAFNENVKDFVEIISDDSSFKIKILEGNNKPYYYKEGEGFNSKGIYIRVGSTKRRAELEEVKKMLFNRKPNNFESTLINNDKLTFKYLENKFEEKGLKFNPIALSLINKDNKYNNAALLLSDQNPTISKFAVFADTKVSVFLDKKEFTGSIVKQLDDMIYFSNLLNRKKITINGSPERNEYLDIPEVALREAIVNCFCHRDYSLTGDIKIEFFDDKVKIFSPGGLPDNLTLEDIKEGFTAKRNKMIVNVLDKIGLIENYATGVRKIFEGYEGFEKQPTYYISENGISVTLFNRNYDESQKQPDNINDLVGLKKLQRSEKIICMMKENPRITIDEMAEILEVSPRTIRREIYILRLKNKIEYIRSGKTGYWVINENIVEKEE</sequence>
<keyword evidence="1" id="KW-0805">Transcription regulation</keyword>
<protein>
    <submittedName>
        <fullName evidence="4">Transcriptional regulator</fullName>
    </submittedName>
</protein>
<proteinExistence type="predicted"/>
<dbReference type="PROSITE" id="PS51000">
    <property type="entry name" value="HTH_DEOR_2"/>
    <property type="match status" value="1"/>
</dbReference>
<gene>
    <name evidence="4" type="ORF">VO56_02930</name>
</gene>
<dbReference type="InterPro" id="IPR013196">
    <property type="entry name" value="HTH_11"/>
</dbReference>
<evidence type="ECO:0000256" key="1">
    <source>
        <dbReference type="ARBA" id="ARBA00023015"/>
    </source>
</evidence>
<evidence type="ECO:0000259" key="3">
    <source>
        <dbReference type="PROSITE" id="PS51000"/>
    </source>
</evidence>
<name>A0A0D5ZKK5_9BACT</name>
<keyword evidence="2" id="KW-0804">Transcription</keyword>
<dbReference type="PANTHER" id="PTHR30595:SF6">
    <property type="entry name" value="SCHLAFEN ALBA-2 DOMAIN-CONTAINING PROTEIN"/>
    <property type="match status" value="1"/>
</dbReference>
<dbReference type="InterPro" id="IPR001034">
    <property type="entry name" value="DeoR_HTH"/>
</dbReference>
<dbReference type="AlphaFoldDB" id="A0A0D5ZKK5"/>
<dbReference type="GO" id="GO:0003700">
    <property type="term" value="F:DNA-binding transcription factor activity"/>
    <property type="evidence" value="ECO:0007669"/>
    <property type="project" value="InterPro"/>
</dbReference>
<dbReference type="Pfam" id="PF08279">
    <property type="entry name" value="HTH_11"/>
    <property type="match status" value="1"/>
</dbReference>
<evidence type="ECO:0000256" key="2">
    <source>
        <dbReference type="ARBA" id="ARBA00023163"/>
    </source>
</evidence>
<dbReference type="Pfam" id="PF13749">
    <property type="entry name" value="HATPase_c_4"/>
    <property type="match status" value="1"/>
</dbReference>
<reference evidence="4 5" key="1">
    <citation type="journal article" date="2015" name="Genome Announc.">
        <title>Complete Genome Sequence of Mycoplasma meleagridis, a Possible Emerging Pathogen in Chickens.</title>
        <authorList>
            <person name="Abolnik C."/>
        </authorList>
    </citation>
    <scope>NUCLEOTIDE SEQUENCE [LARGE SCALE GENOMIC DNA]</scope>
    <source>
        <strain evidence="4 5">B2096 8B</strain>
    </source>
</reference>
<dbReference type="PATRIC" id="fig|29556.3.peg.580"/>
<evidence type="ECO:0000313" key="5">
    <source>
        <dbReference type="Proteomes" id="UP000032722"/>
    </source>
</evidence>
<dbReference type="InterPro" id="IPR036388">
    <property type="entry name" value="WH-like_DNA-bd_sf"/>
</dbReference>
<dbReference type="Pfam" id="PF04326">
    <property type="entry name" value="SLFN_AlbA_2"/>
    <property type="match status" value="1"/>
</dbReference>
<dbReference type="CDD" id="cd00090">
    <property type="entry name" value="HTH_ARSR"/>
    <property type="match status" value="1"/>
</dbReference>
<dbReference type="Proteomes" id="UP000032722">
    <property type="component" value="Chromosome"/>
</dbReference>
<organism evidence="5">
    <name type="scientific">Mycoplasmopsis gallinacea</name>
    <dbReference type="NCBI Taxonomy" id="29556"/>
    <lineage>
        <taxon>Bacteria</taxon>
        <taxon>Bacillati</taxon>
        <taxon>Mycoplasmatota</taxon>
        <taxon>Mycoplasmoidales</taxon>
        <taxon>Metamycoplasmataceae</taxon>
        <taxon>Mycoplasmopsis</taxon>
    </lineage>
</organism>
<dbReference type="InterPro" id="IPR011991">
    <property type="entry name" value="ArsR-like_HTH"/>
</dbReference>